<evidence type="ECO:0000256" key="1">
    <source>
        <dbReference type="ARBA" id="ARBA00022729"/>
    </source>
</evidence>
<evidence type="ECO:0000313" key="4">
    <source>
        <dbReference type="Proteomes" id="UP000306552"/>
    </source>
</evidence>
<gene>
    <name evidence="3" type="ORF">FCN74_04685</name>
</gene>
<dbReference type="AlphaFoldDB" id="A0A4U5TQL7"/>
<sequence>MIFATGSIDVNGVKKVFIARIEALNGNLLAAEYYDVVNANFNSRGFKILTTESDATGDGNPNAGVLVTGFFSSCYNFDNTCNLNIGFALRTDLTLNFLWSAEVDSPVTGNNDFDFVNGAVETSDGFLLTGSANHLDNGTNKAAVLAHKLDFEGNFVWDNSYFFGNSRDLSVDGYYDTASNEIYLLTNYSNFHHFGVTVLNNTTGAIDFTKTWYVNEVNFELDFYGFSILESLSNTDNLLVYGYRRNYFNGTSNDQSNVIVHEFEKNNGNQVGSSYQYLLPFQETPGDEFSFWNSPMFPQMPEVYYPDMAINDFDAATTAQYTVGYRNGDPATGGFANIEFFKIESQKTNVCDNMTIDYTTNAINSVTPISTNISSLTITSTKNTLSFNPVNLTLVEDSCDPNVSVNDPSKTQIKIYPNPTSSYVYININDINEVSVFDINGKKVFETKSYDKTEGLYLGDLNNGIYFVNVKTNEFESESFKIVKQ</sequence>
<dbReference type="InterPro" id="IPR026444">
    <property type="entry name" value="Secre_tail"/>
</dbReference>
<dbReference type="Proteomes" id="UP000306552">
    <property type="component" value="Unassembled WGS sequence"/>
</dbReference>
<organism evidence="3 4">
    <name type="scientific">Mesohalobacter halotolerans</name>
    <dbReference type="NCBI Taxonomy" id="1883405"/>
    <lineage>
        <taxon>Bacteria</taxon>
        <taxon>Pseudomonadati</taxon>
        <taxon>Bacteroidota</taxon>
        <taxon>Flavobacteriia</taxon>
        <taxon>Flavobacteriales</taxon>
        <taxon>Flavobacteriaceae</taxon>
        <taxon>Mesohalobacter</taxon>
    </lineage>
</organism>
<evidence type="ECO:0000259" key="2">
    <source>
        <dbReference type="Pfam" id="PF18962"/>
    </source>
</evidence>
<feature type="domain" description="Secretion system C-terminal sorting" evidence="2">
    <location>
        <begin position="415"/>
        <end position="477"/>
    </location>
</feature>
<dbReference type="OrthoDB" id="9813840at2"/>
<keyword evidence="4" id="KW-1185">Reference proteome</keyword>
<dbReference type="EMBL" id="SWMU01000002">
    <property type="protein sequence ID" value="TKS56343.1"/>
    <property type="molecule type" value="Genomic_DNA"/>
</dbReference>
<dbReference type="Pfam" id="PF18962">
    <property type="entry name" value="Por_Secre_tail"/>
    <property type="match status" value="1"/>
</dbReference>
<evidence type="ECO:0000313" key="3">
    <source>
        <dbReference type="EMBL" id="TKS56343.1"/>
    </source>
</evidence>
<dbReference type="NCBIfam" id="TIGR04183">
    <property type="entry name" value="Por_Secre_tail"/>
    <property type="match status" value="1"/>
</dbReference>
<comment type="caution">
    <text evidence="3">The sequence shown here is derived from an EMBL/GenBank/DDBJ whole genome shotgun (WGS) entry which is preliminary data.</text>
</comment>
<keyword evidence="1" id="KW-0732">Signal</keyword>
<proteinExistence type="predicted"/>
<reference evidence="3 4" key="1">
    <citation type="submission" date="2019-04" db="EMBL/GenBank/DDBJ databases">
        <title>Psychroflexus halotolerans sp. nov., isolated from a marine solar saltern.</title>
        <authorList>
            <person name="Feng X."/>
        </authorList>
    </citation>
    <scope>NUCLEOTIDE SEQUENCE [LARGE SCALE GENOMIC DNA]</scope>
    <source>
        <strain evidence="3 4">WDS2C27</strain>
    </source>
</reference>
<protein>
    <submittedName>
        <fullName evidence="3">T9SS type A sorting domain-containing protein</fullName>
    </submittedName>
</protein>
<name>A0A4U5TQL7_9FLAO</name>
<dbReference type="RefSeq" id="WP_138931445.1">
    <property type="nucleotide sequence ID" value="NZ_SWMU01000002.1"/>
</dbReference>
<accession>A0A4U5TQL7</accession>